<organism evidence="8 9">
    <name type="scientific">Candidatus Eisenbergiella stercorigallinarum</name>
    <dbReference type="NCBI Taxonomy" id="2838557"/>
    <lineage>
        <taxon>Bacteria</taxon>
        <taxon>Bacillati</taxon>
        <taxon>Bacillota</taxon>
        <taxon>Clostridia</taxon>
        <taxon>Lachnospirales</taxon>
        <taxon>Lachnospiraceae</taxon>
        <taxon>Eisenbergiella</taxon>
    </lineage>
</organism>
<dbReference type="PANTHER" id="PTHR43327">
    <property type="entry name" value="STOMATIN-LIKE PROTEIN 2, MITOCHONDRIAL"/>
    <property type="match status" value="1"/>
</dbReference>
<evidence type="ECO:0000256" key="3">
    <source>
        <dbReference type="ARBA" id="ARBA00022692"/>
    </source>
</evidence>
<dbReference type="PROSITE" id="PS01270">
    <property type="entry name" value="BAND_7"/>
    <property type="match status" value="1"/>
</dbReference>
<dbReference type="InterPro" id="IPR050710">
    <property type="entry name" value="Band7/mec-2_domain"/>
</dbReference>
<dbReference type="InterPro" id="IPR036013">
    <property type="entry name" value="Band_7/SPFH_dom_sf"/>
</dbReference>
<dbReference type="CDD" id="cd08829">
    <property type="entry name" value="SPFH_paraslipin"/>
    <property type="match status" value="1"/>
</dbReference>
<dbReference type="PANTHER" id="PTHR43327:SF10">
    <property type="entry name" value="STOMATIN-LIKE PROTEIN 2, MITOCHONDRIAL"/>
    <property type="match status" value="1"/>
</dbReference>
<comment type="subcellular location">
    <subcellularLocation>
        <location evidence="1">Membrane</location>
        <topology evidence="1">Single-pass membrane protein</topology>
    </subcellularLocation>
</comment>
<evidence type="ECO:0000256" key="6">
    <source>
        <dbReference type="SAM" id="Coils"/>
    </source>
</evidence>
<keyword evidence="4" id="KW-1133">Transmembrane helix</keyword>
<comment type="similarity">
    <text evidence="2">Belongs to the band 7/mec-2 family.</text>
</comment>
<evidence type="ECO:0000256" key="1">
    <source>
        <dbReference type="ARBA" id="ARBA00004167"/>
    </source>
</evidence>
<reference evidence="8" key="2">
    <citation type="submission" date="2021-04" db="EMBL/GenBank/DDBJ databases">
        <authorList>
            <person name="Gilroy R."/>
        </authorList>
    </citation>
    <scope>NUCLEOTIDE SEQUENCE</scope>
    <source>
        <strain evidence="8">ChiHjej8B7-25341</strain>
    </source>
</reference>
<feature type="domain" description="Band 7" evidence="7">
    <location>
        <begin position="17"/>
        <end position="175"/>
    </location>
</feature>
<feature type="coiled-coil region" evidence="6">
    <location>
        <begin position="167"/>
        <end position="227"/>
    </location>
</feature>
<dbReference type="Gene3D" id="3.30.479.30">
    <property type="entry name" value="Band 7 domain"/>
    <property type="match status" value="1"/>
</dbReference>
<dbReference type="Proteomes" id="UP000823851">
    <property type="component" value="Unassembled WGS sequence"/>
</dbReference>
<dbReference type="FunFam" id="3.30.479.30:FF:000004">
    <property type="entry name" value="Putative membrane protease family, stomatin"/>
    <property type="match status" value="1"/>
</dbReference>
<dbReference type="PRINTS" id="PR00721">
    <property type="entry name" value="STOMATIN"/>
</dbReference>
<evidence type="ECO:0000256" key="2">
    <source>
        <dbReference type="ARBA" id="ARBA00008164"/>
    </source>
</evidence>
<reference evidence="8" key="1">
    <citation type="journal article" date="2021" name="PeerJ">
        <title>Extensive microbial diversity within the chicken gut microbiome revealed by metagenomics and culture.</title>
        <authorList>
            <person name="Gilroy R."/>
            <person name="Ravi A."/>
            <person name="Getino M."/>
            <person name="Pursley I."/>
            <person name="Horton D.L."/>
            <person name="Alikhan N.F."/>
            <person name="Baker D."/>
            <person name="Gharbi K."/>
            <person name="Hall N."/>
            <person name="Watson M."/>
            <person name="Adriaenssens E.M."/>
            <person name="Foster-Nyarko E."/>
            <person name="Jarju S."/>
            <person name="Secka A."/>
            <person name="Antonio M."/>
            <person name="Oren A."/>
            <person name="Chaudhuri R.R."/>
            <person name="La Ragione R."/>
            <person name="Hildebrand F."/>
            <person name="Pallen M.J."/>
        </authorList>
    </citation>
    <scope>NUCLEOTIDE SEQUENCE</scope>
    <source>
        <strain evidence="8">ChiHjej8B7-25341</strain>
    </source>
</reference>
<dbReference type="EMBL" id="DWUW01000042">
    <property type="protein sequence ID" value="HJD30587.1"/>
    <property type="molecule type" value="Genomic_DNA"/>
</dbReference>
<dbReference type="Pfam" id="PF01145">
    <property type="entry name" value="Band_7"/>
    <property type="match status" value="1"/>
</dbReference>
<keyword evidence="6" id="KW-0175">Coiled coil</keyword>
<dbReference type="InterPro" id="IPR001972">
    <property type="entry name" value="Stomatin_HflK_fam"/>
</dbReference>
<evidence type="ECO:0000313" key="9">
    <source>
        <dbReference type="Proteomes" id="UP000823851"/>
    </source>
</evidence>
<evidence type="ECO:0000256" key="5">
    <source>
        <dbReference type="ARBA" id="ARBA00023136"/>
    </source>
</evidence>
<comment type="caution">
    <text evidence="8">The sequence shown here is derived from an EMBL/GenBank/DDBJ whole genome shotgun (WGS) entry which is preliminary data.</text>
</comment>
<gene>
    <name evidence="8" type="ORF">H9912_01460</name>
</gene>
<accession>A0A9D2QWQ7</accession>
<dbReference type="AlphaFoldDB" id="A0A9D2QWQ7"/>
<dbReference type="SUPFAM" id="SSF117892">
    <property type="entry name" value="Band 7/SPFH domain"/>
    <property type="match status" value="1"/>
</dbReference>
<dbReference type="InterPro" id="IPR001107">
    <property type="entry name" value="Band_7"/>
</dbReference>
<dbReference type="SMART" id="SM00244">
    <property type="entry name" value="PHB"/>
    <property type="match status" value="1"/>
</dbReference>
<proteinExistence type="inferred from homology"/>
<protein>
    <submittedName>
        <fullName evidence="8">SPFH/Band 7/PHB domain protein</fullName>
    </submittedName>
</protein>
<evidence type="ECO:0000259" key="7">
    <source>
        <dbReference type="SMART" id="SM00244"/>
    </source>
</evidence>
<dbReference type="GO" id="GO:0098552">
    <property type="term" value="C:side of membrane"/>
    <property type="evidence" value="ECO:0007669"/>
    <property type="project" value="UniProtKB-ARBA"/>
</dbReference>
<evidence type="ECO:0000313" key="8">
    <source>
        <dbReference type="EMBL" id="HJD30587.1"/>
    </source>
</evidence>
<name>A0A9D2QWQ7_9FIRM</name>
<evidence type="ECO:0000256" key="4">
    <source>
        <dbReference type="ARBA" id="ARBA00022989"/>
    </source>
</evidence>
<sequence length="304" mass="33655">MIFLFVLFVLAVIILASCVKVVPQAEAYVVERLGAYQATWGVGLRIKLPIIDKIARKVDLKEQVADFAPQPVITKDNVTMKIDTVVFFQITDPKLYTYGVEKPMMAIENLTATTLRNIIGELELDQTLTSRETINTKMRASLDIATDPWGIKVTRVELKNIIPPAAIQDAMEKQMKAERERREAILRAEGERKSTILVAEGKKQSAILEAEAEKQSAILRAEAEKEKRIREAEGEAEAILKVRQATADGIRFIREAGADESVLKLKSLEAFEKAADGRATKIIIPSEIQGLAGLLSAAKEVVTE</sequence>
<keyword evidence="5" id="KW-0472">Membrane</keyword>
<keyword evidence="3" id="KW-0812">Transmembrane</keyword>
<dbReference type="GO" id="GO:0005886">
    <property type="term" value="C:plasma membrane"/>
    <property type="evidence" value="ECO:0007669"/>
    <property type="project" value="UniProtKB-ARBA"/>
</dbReference>
<dbReference type="InterPro" id="IPR018080">
    <property type="entry name" value="Band_7/stomatin-like_CS"/>
</dbReference>